<name>A0A5B7DP92_PORTR</name>
<keyword evidence="3" id="KW-1185">Reference proteome</keyword>
<dbReference type="Proteomes" id="UP000324222">
    <property type="component" value="Unassembled WGS sequence"/>
</dbReference>
<comment type="caution">
    <text evidence="2">The sequence shown here is derived from an EMBL/GenBank/DDBJ whole genome shotgun (WGS) entry which is preliminary data.</text>
</comment>
<evidence type="ECO:0000313" key="2">
    <source>
        <dbReference type="EMBL" id="MPC23340.1"/>
    </source>
</evidence>
<organism evidence="2 3">
    <name type="scientific">Portunus trituberculatus</name>
    <name type="common">Swimming crab</name>
    <name type="synonym">Neptunus trituberculatus</name>
    <dbReference type="NCBI Taxonomy" id="210409"/>
    <lineage>
        <taxon>Eukaryota</taxon>
        <taxon>Metazoa</taxon>
        <taxon>Ecdysozoa</taxon>
        <taxon>Arthropoda</taxon>
        <taxon>Crustacea</taxon>
        <taxon>Multicrustacea</taxon>
        <taxon>Malacostraca</taxon>
        <taxon>Eumalacostraca</taxon>
        <taxon>Eucarida</taxon>
        <taxon>Decapoda</taxon>
        <taxon>Pleocyemata</taxon>
        <taxon>Brachyura</taxon>
        <taxon>Eubrachyura</taxon>
        <taxon>Portunoidea</taxon>
        <taxon>Portunidae</taxon>
        <taxon>Portuninae</taxon>
        <taxon>Portunus</taxon>
    </lineage>
</organism>
<protein>
    <submittedName>
        <fullName evidence="2">Uncharacterized protein</fullName>
    </submittedName>
</protein>
<gene>
    <name evidence="2" type="ORF">E2C01_016383</name>
</gene>
<accession>A0A5B7DP92</accession>
<proteinExistence type="predicted"/>
<reference evidence="2 3" key="1">
    <citation type="submission" date="2019-05" db="EMBL/GenBank/DDBJ databases">
        <title>Another draft genome of Portunus trituberculatus and its Hox gene families provides insights of decapod evolution.</title>
        <authorList>
            <person name="Jeong J.-H."/>
            <person name="Song I."/>
            <person name="Kim S."/>
            <person name="Choi T."/>
            <person name="Kim D."/>
            <person name="Ryu S."/>
            <person name="Kim W."/>
        </authorList>
    </citation>
    <scope>NUCLEOTIDE SEQUENCE [LARGE SCALE GENOMIC DNA]</scope>
    <source>
        <tissue evidence="2">Muscle</tissue>
    </source>
</reference>
<dbReference type="AlphaFoldDB" id="A0A5B7DP92"/>
<keyword evidence="1" id="KW-0732">Signal</keyword>
<feature type="chain" id="PRO_5022725062" evidence="1">
    <location>
        <begin position="25"/>
        <end position="63"/>
    </location>
</feature>
<evidence type="ECO:0000256" key="1">
    <source>
        <dbReference type="SAM" id="SignalP"/>
    </source>
</evidence>
<evidence type="ECO:0000313" key="3">
    <source>
        <dbReference type="Proteomes" id="UP000324222"/>
    </source>
</evidence>
<feature type="signal peptide" evidence="1">
    <location>
        <begin position="1"/>
        <end position="24"/>
    </location>
</feature>
<sequence>MPFCSMLALWATGAITLPWPLVAALEGPLGGLAAWGEEARKRWEEEEEEVEEVLEESHGATVV</sequence>
<dbReference type="EMBL" id="VSRR010001193">
    <property type="protein sequence ID" value="MPC23340.1"/>
    <property type="molecule type" value="Genomic_DNA"/>
</dbReference>